<dbReference type="InterPro" id="IPR027417">
    <property type="entry name" value="P-loop_NTPase"/>
</dbReference>
<accession>A0A1V5SW48</accession>
<gene>
    <name evidence="1" type="ORF">BWY41_00975</name>
</gene>
<comment type="caution">
    <text evidence="1">The sequence shown here is derived from an EMBL/GenBank/DDBJ whole genome shotgun (WGS) entry which is preliminary data.</text>
</comment>
<organism evidence="1">
    <name type="scientific">Candidatus Atribacter allofermentans</name>
    <dbReference type="NCBI Taxonomy" id="1852833"/>
    <lineage>
        <taxon>Bacteria</taxon>
        <taxon>Pseudomonadati</taxon>
        <taxon>Atribacterota</taxon>
        <taxon>Atribacteria</taxon>
        <taxon>Atribacterales</taxon>
        <taxon>Atribacteraceae</taxon>
        <taxon>Atribacter</taxon>
    </lineage>
</organism>
<evidence type="ECO:0000313" key="1">
    <source>
        <dbReference type="EMBL" id="OQA58766.1"/>
    </source>
</evidence>
<proteinExistence type="predicted"/>
<dbReference type="Gene3D" id="3.40.50.300">
    <property type="entry name" value="P-loop containing nucleotide triphosphate hydrolases"/>
    <property type="match status" value="1"/>
</dbReference>
<dbReference type="EMBL" id="MWBQ01000066">
    <property type="protein sequence ID" value="OQA58766.1"/>
    <property type="molecule type" value="Genomic_DNA"/>
</dbReference>
<dbReference type="Gene3D" id="3.40.91.30">
    <property type="match status" value="1"/>
</dbReference>
<reference evidence="1" key="1">
    <citation type="submission" date="2017-02" db="EMBL/GenBank/DDBJ databases">
        <title>Delving into the versatile metabolic prowess of the omnipresent phylum Bacteroidetes.</title>
        <authorList>
            <person name="Nobu M.K."/>
            <person name="Mei R."/>
            <person name="Narihiro T."/>
            <person name="Kuroda K."/>
            <person name="Liu W.-T."/>
        </authorList>
    </citation>
    <scope>NUCLEOTIDE SEQUENCE</scope>
    <source>
        <strain evidence="1">ADurb.Bin276</strain>
    </source>
</reference>
<sequence>MVKYEVEKVGIITISRETESLGDEIATQLSKQLNYECIDRERLAVLLHEAHQEDLDENIDRQKFLIWAKNVKEILLKQAKRGPIIFLGRGGQTIFQNDSRAFHLLIVSSPELRLQRIMEKYRQDEVTASHILAELDRKREKFLLEALGADWKNPLIYHLVLNTAYYTVNQSCQIIQEAIKNLGVHRTPKEQQLLFPSLDFGGNRVEFVHPSEEEFARILDFYRIKWLYEPRTFPLEWDSEGNVVEAFSPDFYLPDFDLFIELTTQKQKLVRKKNRKVKRLKDLYPKVKIKVIYSRDYTHLLRKFGVEEDI</sequence>
<protein>
    <submittedName>
        <fullName evidence="1">Cytidylate kinase</fullName>
    </submittedName>
</protein>
<keyword evidence="1" id="KW-0418">Kinase</keyword>
<dbReference type="AlphaFoldDB" id="A0A1V5SW48"/>
<dbReference type="SUPFAM" id="SSF52540">
    <property type="entry name" value="P-loop containing nucleoside triphosphate hydrolases"/>
    <property type="match status" value="1"/>
</dbReference>
<dbReference type="Pfam" id="PF13189">
    <property type="entry name" value="Cytidylate_kin2"/>
    <property type="match status" value="1"/>
</dbReference>
<name>A0A1V5SW48_9BACT</name>
<dbReference type="Proteomes" id="UP000485569">
    <property type="component" value="Unassembled WGS sequence"/>
</dbReference>
<dbReference type="GO" id="GO:0016301">
    <property type="term" value="F:kinase activity"/>
    <property type="evidence" value="ECO:0007669"/>
    <property type="project" value="UniProtKB-KW"/>
</dbReference>
<keyword evidence="1" id="KW-0808">Transferase</keyword>